<dbReference type="Proteomes" id="UP000001514">
    <property type="component" value="Unassembled WGS sequence"/>
</dbReference>
<organism evidence="3">
    <name type="scientific">Selaginella moellendorffii</name>
    <name type="common">Spikemoss</name>
    <dbReference type="NCBI Taxonomy" id="88036"/>
    <lineage>
        <taxon>Eukaryota</taxon>
        <taxon>Viridiplantae</taxon>
        <taxon>Streptophyta</taxon>
        <taxon>Embryophyta</taxon>
        <taxon>Tracheophyta</taxon>
        <taxon>Lycopodiopsida</taxon>
        <taxon>Selaginellales</taxon>
        <taxon>Selaginellaceae</taxon>
        <taxon>Selaginella</taxon>
    </lineage>
</organism>
<dbReference type="EMBL" id="GL377674">
    <property type="protein sequence ID" value="EFJ08349.1"/>
    <property type="molecule type" value="Genomic_DNA"/>
</dbReference>
<dbReference type="KEGG" id="smo:SELMODRAFT_448046"/>
<dbReference type="AlphaFoldDB" id="D8T4G0"/>
<feature type="compositionally biased region" description="Basic and acidic residues" evidence="1">
    <location>
        <begin position="126"/>
        <end position="136"/>
    </location>
</feature>
<feature type="compositionally biased region" description="Basic and acidic residues" evidence="1">
    <location>
        <begin position="15"/>
        <end position="27"/>
    </location>
</feature>
<dbReference type="PANTHER" id="PTHR33914:SF2">
    <property type="entry name" value="OS02G0582100 PROTEIN"/>
    <property type="match status" value="1"/>
</dbReference>
<dbReference type="HOGENOM" id="CLU_817361_0_0_1"/>
<evidence type="ECO:0000256" key="1">
    <source>
        <dbReference type="SAM" id="MobiDB-lite"/>
    </source>
</evidence>
<accession>D8T4G0</accession>
<feature type="compositionally biased region" description="Low complexity" evidence="1">
    <location>
        <begin position="267"/>
        <end position="295"/>
    </location>
</feature>
<dbReference type="GO" id="GO:0009786">
    <property type="term" value="P:regulation of asymmetric cell division"/>
    <property type="evidence" value="ECO:0000318"/>
    <property type="project" value="GO_Central"/>
</dbReference>
<feature type="region of interest" description="Disordered" evidence="1">
    <location>
        <begin position="57"/>
        <end position="295"/>
    </location>
</feature>
<feature type="compositionally biased region" description="Acidic residues" evidence="1">
    <location>
        <begin position="137"/>
        <end position="147"/>
    </location>
</feature>
<evidence type="ECO:0000313" key="2">
    <source>
        <dbReference type="EMBL" id="EFJ08349.1"/>
    </source>
</evidence>
<proteinExistence type="predicted"/>
<sequence length="322" mass="35497">MVLSPTKDPKRNRKPWMDRQQHQREQQESWLSPELFLENLGNTENGFASSKLESVLQNSDLQNRQRSETVASNKGAIHDESRCHDREQELDGVEDKGKELEQPTTNAVVDLDNKGGRELGEEEHENGDAPKLRNQDDDLPDSSELEEREVVSSSTTPSFREESAGSRQGFEETTLGQGKDQTPEERTAVAVQGSLMEEDATTTSTTLSPPPLAGGELELDHNYKEDLIGTLSPRRKDRILRPARGSSRASQDFDEGEDADVAPLPFSGPISLSGYSGPISGGSISRRSDGSSTSTRSFAFPILPFEWNASPARMPPPFLAFI</sequence>
<dbReference type="eggNOG" id="ENOG502QWDI">
    <property type="taxonomic scope" value="Eukaryota"/>
</dbReference>
<dbReference type="Gramene" id="EFJ08349">
    <property type="protein sequence ID" value="EFJ08349"/>
    <property type="gene ID" value="SELMODRAFT_448046"/>
</dbReference>
<dbReference type="PANTHER" id="PTHR33914">
    <property type="entry name" value="18S PRE-RIBOSOMAL ASSEMBLY PROTEIN GAR2-LIKE PROTEIN"/>
    <property type="match status" value="1"/>
</dbReference>
<name>D8T4G0_SELML</name>
<protein>
    <submittedName>
        <fullName evidence="2">Uncharacterized protein</fullName>
    </submittedName>
</protein>
<feature type="compositionally biased region" description="Basic and acidic residues" evidence="1">
    <location>
        <begin position="218"/>
        <end position="227"/>
    </location>
</feature>
<feature type="compositionally biased region" description="Polar residues" evidence="1">
    <location>
        <begin position="57"/>
        <end position="72"/>
    </location>
</feature>
<dbReference type="InterPro" id="IPR040378">
    <property type="entry name" value="BASL"/>
</dbReference>
<evidence type="ECO:0000313" key="3">
    <source>
        <dbReference type="Proteomes" id="UP000001514"/>
    </source>
</evidence>
<keyword evidence="3" id="KW-1185">Reference proteome</keyword>
<dbReference type="InParanoid" id="D8T4G0"/>
<feature type="compositionally biased region" description="Basic and acidic residues" evidence="1">
    <location>
        <begin position="76"/>
        <end position="101"/>
    </location>
</feature>
<feature type="region of interest" description="Disordered" evidence="1">
    <location>
        <begin position="1"/>
        <end position="33"/>
    </location>
</feature>
<reference evidence="2 3" key="1">
    <citation type="journal article" date="2011" name="Science">
        <title>The Selaginella genome identifies genetic changes associated with the evolution of vascular plants.</title>
        <authorList>
            <person name="Banks J.A."/>
            <person name="Nishiyama T."/>
            <person name="Hasebe M."/>
            <person name="Bowman J.L."/>
            <person name="Gribskov M."/>
            <person name="dePamphilis C."/>
            <person name="Albert V.A."/>
            <person name="Aono N."/>
            <person name="Aoyama T."/>
            <person name="Ambrose B.A."/>
            <person name="Ashton N.W."/>
            <person name="Axtell M.J."/>
            <person name="Barker E."/>
            <person name="Barker M.S."/>
            <person name="Bennetzen J.L."/>
            <person name="Bonawitz N.D."/>
            <person name="Chapple C."/>
            <person name="Cheng C."/>
            <person name="Correa L.G."/>
            <person name="Dacre M."/>
            <person name="DeBarry J."/>
            <person name="Dreyer I."/>
            <person name="Elias M."/>
            <person name="Engstrom E.M."/>
            <person name="Estelle M."/>
            <person name="Feng L."/>
            <person name="Finet C."/>
            <person name="Floyd S.K."/>
            <person name="Frommer W.B."/>
            <person name="Fujita T."/>
            <person name="Gramzow L."/>
            <person name="Gutensohn M."/>
            <person name="Harholt J."/>
            <person name="Hattori M."/>
            <person name="Heyl A."/>
            <person name="Hirai T."/>
            <person name="Hiwatashi Y."/>
            <person name="Ishikawa M."/>
            <person name="Iwata M."/>
            <person name="Karol K.G."/>
            <person name="Koehler B."/>
            <person name="Kolukisaoglu U."/>
            <person name="Kubo M."/>
            <person name="Kurata T."/>
            <person name="Lalonde S."/>
            <person name="Li K."/>
            <person name="Li Y."/>
            <person name="Litt A."/>
            <person name="Lyons E."/>
            <person name="Manning G."/>
            <person name="Maruyama T."/>
            <person name="Michael T.P."/>
            <person name="Mikami K."/>
            <person name="Miyazaki S."/>
            <person name="Morinaga S."/>
            <person name="Murata T."/>
            <person name="Mueller-Roeber B."/>
            <person name="Nelson D.R."/>
            <person name="Obara M."/>
            <person name="Oguri Y."/>
            <person name="Olmstead R.G."/>
            <person name="Onodera N."/>
            <person name="Petersen B.L."/>
            <person name="Pils B."/>
            <person name="Prigge M."/>
            <person name="Rensing S.A."/>
            <person name="Riano-Pachon D.M."/>
            <person name="Roberts A.W."/>
            <person name="Sato Y."/>
            <person name="Scheller H.V."/>
            <person name="Schulz B."/>
            <person name="Schulz C."/>
            <person name="Shakirov E.V."/>
            <person name="Shibagaki N."/>
            <person name="Shinohara N."/>
            <person name="Shippen D.E."/>
            <person name="Soerensen I."/>
            <person name="Sotooka R."/>
            <person name="Sugimoto N."/>
            <person name="Sugita M."/>
            <person name="Sumikawa N."/>
            <person name="Tanurdzic M."/>
            <person name="Theissen G."/>
            <person name="Ulvskov P."/>
            <person name="Wakazuki S."/>
            <person name="Weng J.K."/>
            <person name="Willats W.W."/>
            <person name="Wipf D."/>
            <person name="Wolf P.G."/>
            <person name="Yang L."/>
            <person name="Zimmer A.D."/>
            <person name="Zhu Q."/>
            <person name="Mitros T."/>
            <person name="Hellsten U."/>
            <person name="Loque D."/>
            <person name="Otillar R."/>
            <person name="Salamov A."/>
            <person name="Schmutz J."/>
            <person name="Shapiro H."/>
            <person name="Lindquist E."/>
            <person name="Lucas S."/>
            <person name="Rokhsar D."/>
            <person name="Grigoriev I.V."/>
        </authorList>
    </citation>
    <scope>NUCLEOTIDE SEQUENCE [LARGE SCALE GENOMIC DNA]</scope>
</reference>
<gene>
    <name evidence="2" type="ORF">SELMODRAFT_448046</name>
</gene>